<proteinExistence type="predicted"/>
<dbReference type="SUPFAM" id="SSF50630">
    <property type="entry name" value="Acid proteases"/>
    <property type="match status" value="1"/>
</dbReference>
<dbReference type="Pfam" id="PF17921">
    <property type="entry name" value="Integrase_H2C2"/>
    <property type="match status" value="1"/>
</dbReference>
<dbReference type="PROSITE" id="PS50994">
    <property type="entry name" value="INTEGRASE"/>
    <property type="match status" value="1"/>
</dbReference>
<dbReference type="EnsemblMetazoa" id="XM_008180563.1">
    <property type="protein sequence ID" value="XP_008178785.1"/>
    <property type="gene ID" value="LOC103307992"/>
</dbReference>
<dbReference type="GO" id="GO:0003964">
    <property type="term" value="F:RNA-directed DNA polymerase activity"/>
    <property type="evidence" value="ECO:0007669"/>
    <property type="project" value="UniProtKB-KW"/>
</dbReference>
<name>A0A8R1X2X4_ACYPI</name>
<dbReference type="PROSITE" id="PS50878">
    <property type="entry name" value="RT_POL"/>
    <property type="match status" value="1"/>
</dbReference>
<dbReference type="InterPro" id="IPR041588">
    <property type="entry name" value="Integrase_H2C2"/>
</dbReference>
<dbReference type="Gene3D" id="1.10.340.70">
    <property type="match status" value="1"/>
</dbReference>
<dbReference type="GO" id="GO:0042575">
    <property type="term" value="C:DNA polymerase complex"/>
    <property type="evidence" value="ECO:0007669"/>
    <property type="project" value="UniProtKB-ARBA"/>
</dbReference>
<dbReference type="FunFam" id="3.30.70.270:FF:000026">
    <property type="entry name" value="Transposon Ty3-G Gag-Pol polyprotein"/>
    <property type="match status" value="1"/>
</dbReference>
<keyword evidence="7" id="KW-0511">Multifunctional enzyme</keyword>
<evidence type="ECO:0000256" key="6">
    <source>
        <dbReference type="ARBA" id="ARBA00022918"/>
    </source>
</evidence>
<evidence type="ECO:0000313" key="11">
    <source>
        <dbReference type="EnsemblMetazoa" id="XP_008178785.1"/>
    </source>
</evidence>
<evidence type="ECO:0000256" key="3">
    <source>
        <dbReference type="ARBA" id="ARBA00022695"/>
    </source>
</evidence>
<protein>
    <recommendedName>
        <fullName evidence="1">RNA-directed DNA polymerase</fullName>
        <ecNumber evidence="1">2.7.7.49</ecNumber>
    </recommendedName>
</protein>
<dbReference type="PANTHER" id="PTHR37984">
    <property type="entry name" value="PROTEIN CBG26694"/>
    <property type="match status" value="1"/>
</dbReference>
<feature type="domain" description="Integrase catalytic" evidence="10">
    <location>
        <begin position="1021"/>
        <end position="1177"/>
    </location>
</feature>
<keyword evidence="2" id="KW-0808">Transferase</keyword>
<dbReference type="EC" id="2.7.7.49" evidence="1"/>
<dbReference type="Gene3D" id="2.40.70.10">
    <property type="entry name" value="Acid Proteases"/>
    <property type="match status" value="1"/>
</dbReference>
<dbReference type="InterPro" id="IPR012337">
    <property type="entry name" value="RNaseH-like_sf"/>
</dbReference>
<evidence type="ECO:0000256" key="7">
    <source>
        <dbReference type="ARBA" id="ARBA00023268"/>
    </source>
</evidence>
<evidence type="ECO:0000259" key="9">
    <source>
        <dbReference type="PROSITE" id="PS50878"/>
    </source>
</evidence>
<dbReference type="CDD" id="cd01647">
    <property type="entry name" value="RT_LTR"/>
    <property type="match status" value="1"/>
</dbReference>
<dbReference type="Pfam" id="PF00665">
    <property type="entry name" value="rve"/>
    <property type="match status" value="1"/>
</dbReference>
<dbReference type="InterPro" id="IPR041577">
    <property type="entry name" value="RT_RNaseH_2"/>
</dbReference>
<dbReference type="Gene3D" id="3.10.10.10">
    <property type="entry name" value="HIV Type 1 Reverse Transcriptase, subunit A, domain 1"/>
    <property type="match status" value="1"/>
</dbReference>
<keyword evidence="5" id="KW-0378">Hydrolase</keyword>
<keyword evidence="4" id="KW-0540">Nuclease</keyword>
<evidence type="ECO:0000256" key="1">
    <source>
        <dbReference type="ARBA" id="ARBA00012493"/>
    </source>
</evidence>
<evidence type="ECO:0000256" key="8">
    <source>
        <dbReference type="SAM" id="MobiDB-lite"/>
    </source>
</evidence>
<dbReference type="Pfam" id="PF00078">
    <property type="entry name" value="RVT_1"/>
    <property type="match status" value="1"/>
</dbReference>
<dbReference type="SUPFAM" id="SSF56672">
    <property type="entry name" value="DNA/RNA polymerases"/>
    <property type="match status" value="1"/>
</dbReference>
<dbReference type="GO" id="GO:0004519">
    <property type="term" value="F:endonuclease activity"/>
    <property type="evidence" value="ECO:0007669"/>
    <property type="project" value="UniProtKB-KW"/>
</dbReference>
<reference evidence="11" key="2">
    <citation type="submission" date="2022-06" db="UniProtKB">
        <authorList>
            <consortium name="EnsemblMetazoa"/>
        </authorList>
    </citation>
    <scope>IDENTIFICATION</scope>
</reference>
<feature type="compositionally biased region" description="Basic and acidic residues" evidence="8">
    <location>
        <begin position="1281"/>
        <end position="1302"/>
    </location>
</feature>
<feature type="region of interest" description="Disordered" evidence="8">
    <location>
        <begin position="1275"/>
        <end position="1328"/>
    </location>
</feature>
<dbReference type="Pfam" id="PF17919">
    <property type="entry name" value="RT_RNaseH_2"/>
    <property type="match status" value="1"/>
</dbReference>
<dbReference type="GO" id="GO:0015074">
    <property type="term" value="P:DNA integration"/>
    <property type="evidence" value="ECO:0007669"/>
    <property type="project" value="InterPro"/>
</dbReference>
<dbReference type="OrthoDB" id="6619222at2759"/>
<dbReference type="InterPro" id="IPR043502">
    <property type="entry name" value="DNA/RNA_pol_sf"/>
</dbReference>
<evidence type="ECO:0000256" key="4">
    <source>
        <dbReference type="ARBA" id="ARBA00022722"/>
    </source>
</evidence>
<feature type="domain" description="Reverse transcriptase" evidence="9">
    <location>
        <begin position="480"/>
        <end position="658"/>
    </location>
</feature>
<evidence type="ECO:0000313" key="12">
    <source>
        <dbReference type="Proteomes" id="UP000007819"/>
    </source>
</evidence>
<evidence type="ECO:0000256" key="2">
    <source>
        <dbReference type="ARBA" id="ARBA00022679"/>
    </source>
</evidence>
<dbReference type="FunFam" id="3.10.20.370:FF:000001">
    <property type="entry name" value="Retrovirus-related Pol polyprotein from transposon 17.6-like protein"/>
    <property type="match status" value="1"/>
</dbReference>
<dbReference type="FunFam" id="1.10.340.70:FF:000003">
    <property type="entry name" value="Protein CBG25708"/>
    <property type="match status" value="1"/>
</dbReference>
<evidence type="ECO:0000259" key="10">
    <source>
        <dbReference type="PROSITE" id="PS50994"/>
    </source>
</evidence>
<keyword evidence="6" id="KW-0695">RNA-directed DNA polymerase</keyword>
<dbReference type="CDD" id="cd09274">
    <property type="entry name" value="RNase_HI_RT_Ty3"/>
    <property type="match status" value="1"/>
</dbReference>
<dbReference type="InterPro" id="IPR021109">
    <property type="entry name" value="Peptidase_aspartic_dom_sf"/>
</dbReference>
<dbReference type="FunFam" id="3.30.420.10:FF:000063">
    <property type="entry name" value="Retrovirus-related Pol polyprotein from transposon 297-like Protein"/>
    <property type="match status" value="1"/>
</dbReference>
<evidence type="ECO:0000256" key="5">
    <source>
        <dbReference type="ARBA" id="ARBA00022759"/>
    </source>
</evidence>
<dbReference type="InterPro" id="IPR001584">
    <property type="entry name" value="Integrase_cat-core"/>
</dbReference>
<dbReference type="PANTHER" id="PTHR37984:SF5">
    <property type="entry name" value="PROTEIN NYNRIN-LIKE"/>
    <property type="match status" value="1"/>
</dbReference>
<dbReference type="KEGG" id="api:103307992"/>
<sequence length="1328" mass="148921">MPQSAQINEPPTVRTIYSQVIGSPGTFDQDTNVKIYFARLKNFFAANGITQESKKRAILLTSISEEAHKTLFSLCLPEDPDNKTFESLSDILQKHYEPKKSYFAARHQFYLARKNHEESVSQWGARVRELASKCSFGPELEIVVRDIFVVGMGSGKIQDRLLEEDASAASTTLGKLMEVATTREANINASKEWSKETSGAFHFTKQEGFLTQTTPKRTSGRGQAIGKEKCQVCGRSNHDTGLCRFKNYSCNTCGVVGHLAPMCKNRGTKHKSQNKFLTENERPGDHESSVELIDSFFAINDISRDKLKVAPYRVKLIIGGRPIAFEIDTGSVHSIISESTFKALIGPKVIVTNDVELSDYVGNRITPIGKVALTVTHNDKTIGIWVYIVPNGGPPILGRNDIAALGIKNVFECKFTGAEDSVKTILKKYPNVFSEELGTFKGYKISLTTRPGTTPKFFKHRPVPLALRTKVEAEIDRLLAINALIPVDHSEWATPVVPILKEDGSVRLCGDFKITVNPVLVSTEYPLPKIEHLYARIAGAKFFSKIDLKDAYQQLVLDDSSRALTTINTIKGLFRYTRVPFGLKSSASEFQKAIESITKKVEGVEVFIDDIIVSGKTMPEHNIRLEQLLKALGSAGLRVRERKCTFMQTEVEYLGHKIDGQGLHTLDKHIIAIKEAAAPQDRSELKSFLGLVTYYTKFVKNAARILKPLYDLLKTGAKWSWSKEADEAFDNIKSILSSKPVLDHYDPSVPIKLMVDASSFAIGAVISQVYGNAEKPVAYASRVLSEAERKYPQIEKEGLAIIYGVQKFYDYLYARKFTLITDHKPLYHIFGEKKGIPIYAANRLQRWAYVLTAFDFDISFVKSGKNAADFLSRVRIGTADRVSTAPQCLNFIYDNCPFNVNWVKIKTQTRTDKILSQVIKAINTGEWPTGADKNESLKSYYTRRHEISTEQDCLMWGYRVIMPSKFREALLTELHSTHAGMSCMKAIARSYFWWPGIDNDIENTARNCENCIQVRPAPPKAVLTPWKWPEQVWTRVHVDFLGPYKNKIFLIVVDATSKWLEVFEVSTSTASVVIVKMQELFARFGVPKSITTDGAKCFTGTEFNTFCVNGNIKHLVGAPFHPETNGAAESGVKIVKNFFKKNQTTSATLIQKFLLLYRNTPHSATRQTPAKLLLGRSTRTQFDMLIPSTKDVVSDHQDSQIKRHGKRQHEIQQGDTVAVRDYRTSENKWSIGTVTKNVGKQAFEVDTEAGTWKRHIDQTIKIPNRDSGVLEAECSVNPPDPRGEIIPEGTGKDTDGPDREPETISTGGARPTRMKRSPDRYSTVDFRK</sequence>
<organism evidence="11 12">
    <name type="scientific">Acyrthosiphon pisum</name>
    <name type="common">Pea aphid</name>
    <dbReference type="NCBI Taxonomy" id="7029"/>
    <lineage>
        <taxon>Eukaryota</taxon>
        <taxon>Metazoa</taxon>
        <taxon>Ecdysozoa</taxon>
        <taxon>Arthropoda</taxon>
        <taxon>Hexapoda</taxon>
        <taxon>Insecta</taxon>
        <taxon>Pterygota</taxon>
        <taxon>Neoptera</taxon>
        <taxon>Paraneoptera</taxon>
        <taxon>Hemiptera</taxon>
        <taxon>Sternorrhyncha</taxon>
        <taxon>Aphidomorpha</taxon>
        <taxon>Aphidoidea</taxon>
        <taxon>Aphididae</taxon>
        <taxon>Macrosiphini</taxon>
        <taxon>Acyrthosiphon</taxon>
    </lineage>
</organism>
<keyword evidence="12" id="KW-1185">Reference proteome</keyword>
<dbReference type="Proteomes" id="UP000007819">
    <property type="component" value="Unassembled WGS sequence"/>
</dbReference>
<accession>A0A8R1X2X4</accession>
<keyword evidence="5" id="KW-0255">Endonuclease</keyword>
<dbReference type="InterPro" id="IPR043128">
    <property type="entry name" value="Rev_trsase/Diguanyl_cyclase"/>
</dbReference>
<dbReference type="InterPro" id="IPR050951">
    <property type="entry name" value="Retrovirus_Pol_polyprotein"/>
</dbReference>
<dbReference type="GO" id="GO:0003676">
    <property type="term" value="F:nucleic acid binding"/>
    <property type="evidence" value="ECO:0007669"/>
    <property type="project" value="InterPro"/>
</dbReference>
<dbReference type="Gene3D" id="3.30.70.270">
    <property type="match status" value="2"/>
</dbReference>
<dbReference type="GeneID" id="103307992"/>
<dbReference type="Gene3D" id="3.30.420.10">
    <property type="entry name" value="Ribonuclease H-like superfamily/Ribonuclease H"/>
    <property type="match status" value="1"/>
</dbReference>
<dbReference type="RefSeq" id="XP_008178785.1">
    <property type="nucleotide sequence ID" value="XM_008180563.1"/>
</dbReference>
<reference evidence="12" key="1">
    <citation type="submission" date="2010-06" db="EMBL/GenBank/DDBJ databases">
        <authorList>
            <person name="Jiang H."/>
            <person name="Abraham K."/>
            <person name="Ali S."/>
            <person name="Alsbrooks S.L."/>
            <person name="Anim B.N."/>
            <person name="Anosike U.S."/>
            <person name="Attaway T."/>
            <person name="Bandaranaike D.P."/>
            <person name="Battles P.K."/>
            <person name="Bell S.N."/>
            <person name="Bell A.V."/>
            <person name="Beltran B."/>
            <person name="Bickham C."/>
            <person name="Bustamante Y."/>
            <person name="Caleb T."/>
            <person name="Canada A."/>
            <person name="Cardenas V."/>
            <person name="Carter K."/>
            <person name="Chacko J."/>
            <person name="Chandrabose M.N."/>
            <person name="Chavez D."/>
            <person name="Chavez A."/>
            <person name="Chen L."/>
            <person name="Chu H.-S."/>
            <person name="Claassen K.J."/>
            <person name="Cockrell R."/>
            <person name="Collins M."/>
            <person name="Cooper J.A."/>
            <person name="Cree A."/>
            <person name="Curry S.M."/>
            <person name="Da Y."/>
            <person name="Dao M.D."/>
            <person name="Das B."/>
            <person name="Davila M.-L."/>
            <person name="Davy-Carroll L."/>
            <person name="Denson S."/>
            <person name="Dinh H."/>
            <person name="Ebong V.E."/>
            <person name="Edwards J.R."/>
            <person name="Egan A."/>
            <person name="El-Daye J."/>
            <person name="Escobedo L."/>
            <person name="Fernandez S."/>
            <person name="Fernando P.R."/>
            <person name="Flagg N."/>
            <person name="Forbes L.D."/>
            <person name="Fowler R.G."/>
            <person name="Fu Q."/>
            <person name="Gabisi R.A."/>
            <person name="Ganer J."/>
            <person name="Garbino Pronczuk A."/>
            <person name="Garcia R.M."/>
            <person name="Garner T."/>
            <person name="Garrett T.E."/>
            <person name="Gonzalez D.A."/>
            <person name="Hamid H."/>
            <person name="Hawkins E.S."/>
            <person name="Hirani K."/>
            <person name="Hogues M.E."/>
            <person name="Hollins B."/>
            <person name="Hsiao C.-H."/>
            <person name="Jabil R."/>
            <person name="James M.L."/>
            <person name="Jhangiani S.N."/>
            <person name="Johnson B."/>
            <person name="Johnson Q."/>
            <person name="Joshi V."/>
            <person name="Kalu J.B."/>
            <person name="Kam C."/>
            <person name="Kashfia A."/>
            <person name="Keebler J."/>
            <person name="Kisamo H."/>
            <person name="Kovar C.L."/>
            <person name="Lago L.A."/>
            <person name="Lai C.-Y."/>
            <person name="Laidlaw J."/>
            <person name="Lara F."/>
            <person name="Le T.-K."/>
            <person name="Lee S.L."/>
            <person name="Legall F.H."/>
            <person name="Lemon S.J."/>
            <person name="Lewis L.R."/>
            <person name="Li B."/>
            <person name="Liu Y."/>
            <person name="Liu Y.-S."/>
            <person name="Lopez J."/>
            <person name="Lozado R.J."/>
            <person name="Lu J."/>
            <person name="Madu R.C."/>
            <person name="Maheshwari M."/>
            <person name="Maheshwari R."/>
            <person name="Malloy K."/>
            <person name="Martinez E."/>
            <person name="Mathew T."/>
            <person name="Mercado I.C."/>
            <person name="Mercado C."/>
            <person name="Meyer B."/>
            <person name="Montgomery K."/>
            <person name="Morgan M.B."/>
            <person name="Munidasa M."/>
            <person name="Nazareth L.V."/>
            <person name="Nelson J."/>
            <person name="Ng B.M."/>
            <person name="Nguyen N.B."/>
            <person name="Nguyen P.Q."/>
            <person name="Nguyen T."/>
            <person name="Obregon M."/>
            <person name="Okwuonu G.O."/>
            <person name="Onwere C.G."/>
            <person name="Orozco G."/>
            <person name="Parra A."/>
            <person name="Patel S."/>
            <person name="Patil S."/>
            <person name="Perez A."/>
            <person name="Perez Y."/>
            <person name="Pham C."/>
            <person name="Primus E.L."/>
            <person name="Pu L.-L."/>
            <person name="Puazo M."/>
            <person name="Qin X."/>
            <person name="Quiroz J.B."/>
            <person name="Reese J."/>
            <person name="Richards S."/>
            <person name="Rives C.M."/>
            <person name="Robberts R."/>
            <person name="Ruiz S.J."/>
            <person name="Ruiz M.J."/>
            <person name="Santibanez J."/>
            <person name="Schneider B.W."/>
            <person name="Sisson I."/>
            <person name="Smith M."/>
            <person name="Sodergren E."/>
            <person name="Song X.-Z."/>
            <person name="Song B.B."/>
            <person name="Summersgill H."/>
            <person name="Thelus R."/>
            <person name="Thornton R.D."/>
            <person name="Trejos Z.Y."/>
            <person name="Usmani K."/>
            <person name="Vattathil S."/>
            <person name="Villasana D."/>
            <person name="Walker D.L."/>
            <person name="Wang S."/>
            <person name="Wang K."/>
            <person name="White C.S."/>
            <person name="Williams A.C."/>
            <person name="Williamson J."/>
            <person name="Wilson K."/>
            <person name="Woghiren I.O."/>
            <person name="Woodworth J.R."/>
            <person name="Worley K.C."/>
            <person name="Wright R.A."/>
            <person name="Wu W."/>
            <person name="Young L."/>
            <person name="Zhang L."/>
            <person name="Zhang J."/>
            <person name="Zhu Y."/>
            <person name="Muzny D.M."/>
            <person name="Weinstock G."/>
            <person name="Gibbs R.A."/>
        </authorList>
    </citation>
    <scope>NUCLEOTIDE SEQUENCE [LARGE SCALE GENOMIC DNA]</scope>
    <source>
        <strain evidence="12">LSR1</strain>
    </source>
</reference>
<dbReference type="InterPro" id="IPR036397">
    <property type="entry name" value="RNaseH_sf"/>
</dbReference>
<dbReference type="SUPFAM" id="SSF53098">
    <property type="entry name" value="Ribonuclease H-like"/>
    <property type="match status" value="1"/>
</dbReference>
<keyword evidence="3" id="KW-0548">Nucleotidyltransferase</keyword>
<dbReference type="InterPro" id="IPR000477">
    <property type="entry name" value="RT_dom"/>
</dbReference>